<comment type="similarity">
    <text evidence="3">Belongs to the major facilitator superfamily. TCR/Tet family.</text>
</comment>
<dbReference type="CDD" id="cd17388">
    <property type="entry name" value="MFS_TetA"/>
    <property type="match status" value="1"/>
</dbReference>
<feature type="transmembrane region" description="Helical" evidence="9">
    <location>
        <begin position="284"/>
        <end position="304"/>
    </location>
</feature>
<evidence type="ECO:0000256" key="8">
    <source>
        <dbReference type="SAM" id="MobiDB-lite"/>
    </source>
</evidence>
<evidence type="ECO:0000256" key="5">
    <source>
        <dbReference type="ARBA" id="ARBA00022692"/>
    </source>
</evidence>
<dbReference type="EMBL" id="LAJE02000072">
    <property type="protein sequence ID" value="OEO32423.1"/>
    <property type="molecule type" value="Genomic_DNA"/>
</dbReference>
<feature type="compositionally biased region" description="Gly residues" evidence="8">
    <location>
        <begin position="439"/>
        <end position="450"/>
    </location>
</feature>
<accession>A0A1E5XV19</accession>
<feature type="transmembrane region" description="Helical" evidence="9">
    <location>
        <begin position="310"/>
        <end position="331"/>
    </location>
</feature>
<feature type="transmembrane region" description="Helical" evidence="9">
    <location>
        <begin position="208"/>
        <end position="232"/>
    </location>
</feature>
<evidence type="ECO:0000256" key="1">
    <source>
        <dbReference type="ARBA" id="ARBA00003279"/>
    </source>
</evidence>
<dbReference type="OrthoDB" id="9764259at2"/>
<evidence type="ECO:0000256" key="6">
    <source>
        <dbReference type="ARBA" id="ARBA00022989"/>
    </source>
</evidence>
<evidence type="ECO:0000313" key="12">
    <source>
        <dbReference type="Proteomes" id="UP000095463"/>
    </source>
</evidence>
<evidence type="ECO:0000256" key="2">
    <source>
        <dbReference type="ARBA" id="ARBA00004141"/>
    </source>
</evidence>
<keyword evidence="6 9" id="KW-1133">Transmembrane helix</keyword>
<dbReference type="Proteomes" id="UP000095463">
    <property type="component" value="Unassembled WGS sequence"/>
</dbReference>
<reference evidence="11 12" key="1">
    <citation type="journal article" date="2015" name="Genome Announc.">
        <title>Genome Assemblies of Three Soil-Associated Devosia species: D. insulae, D. limi, and D. soli.</title>
        <authorList>
            <person name="Hassan Y.I."/>
            <person name="Lepp D."/>
            <person name="Zhou T."/>
        </authorList>
    </citation>
    <scope>NUCLEOTIDE SEQUENCE [LARGE SCALE GENOMIC DNA]</scope>
    <source>
        <strain evidence="11 12">DS-56</strain>
    </source>
</reference>
<dbReference type="InterPro" id="IPR001958">
    <property type="entry name" value="Tet-R_TetA/multi-R_MdtG-like"/>
</dbReference>
<evidence type="ECO:0000256" key="3">
    <source>
        <dbReference type="ARBA" id="ARBA00007520"/>
    </source>
</evidence>
<feature type="transmembrane region" description="Helical" evidence="9">
    <location>
        <begin position="44"/>
        <end position="69"/>
    </location>
</feature>
<dbReference type="RefSeq" id="WP_069908381.1">
    <property type="nucleotide sequence ID" value="NZ_LAJE02000072.1"/>
</dbReference>
<feature type="transmembrane region" description="Helical" evidence="9">
    <location>
        <begin position="382"/>
        <end position="403"/>
    </location>
</feature>
<feature type="transmembrane region" description="Helical" evidence="9">
    <location>
        <begin position="352"/>
        <end position="370"/>
    </location>
</feature>
<dbReference type="InterPro" id="IPR020846">
    <property type="entry name" value="MFS_dom"/>
</dbReference>
<dbReference type="Gene3D" id="1.20.1250.20">
    <property type="entry name" value="MFS general substrate transporter like domains"/>
    <property type="match status" value="1"/>
</dbReference>
<dbReference type="PANTHER" id="PTHR23504:SF15">
    <property type="entry name" value="MAJOR FACILITATOR SUPERFAMILY (MFS) PROFILE DOMAIN-CONTAINING PROTEIN"/>
    <property type="match status" value="1"/>
</dbReference>
<keyword evidence="7 9" id="KW-0472">Membrane</keyword>
<feature type="transmembrane region" description="Helical" evidence="9">
    <location>
        <begin position="105"/>
        <end position="127"/>
    </location>
</feature>
<dbReference type="PANTHER" id="PTHR23504">
    <property type="entry name" value="MAJOR FACILITATOR SUPERFAMILY DOMAIN-CONTAINING PROTEIN 10"/>
    <property type="match status" value="1"/>
</dbReference>
<protein>
    <recommendedName>
        <fullName evidence="10">Major facilitator superfamily (MFS) profile domain-containing protein</fullName>
    </recommendedName>
</protein>
<dbReference type="PROSITE" id="PS50850">
    <property type="entry name" value="MFS"/>
    <property type="match status" value="1"/>
</dbReference>
<dbReference type="PROSITE" id="PS00216">
    <property type="entry name" value="SUGAR_TRANSPORT_1"/>
    <property type="match status" value="1"/>
</dbReference>
<proteinExistence type="inferred from homology"/>
<dbReference type="GO" id="GO:0016020">
    <property type="term" value="C:membrane"/>
    <property type="evidence" value="ECO:0007669"/>
    <property type="project" value="UniProtKB-SubCell"/>
</dbReference>
<gene>
    <name evidence="11" type="ORF">VW23_011410</name>
</gene>
<dbReference type="AlphaFoldDB" id="A0A1E5XV19"/>
<feature type="transmembrane region" description="Helical" evidence="9">
    <location>
        <begin position="9"/>
        <end position="32"/>
    </location>
</feature>
<organism evidence="11 12">
    <name type="scientific">Devosia insulae DS-56</name>
    <dbReference type="NCBI Taxonomy" id="1116389"/>
    <lineage>
        <taxon>Bacteria</taxon>
        <taxon>Pseudomonadati</taxon>
        <taxon>Pseudomonadota</taxon>
        <taxon>Alphaproteobacteria</taxon>
        <taxon>Hyphomicrobiales</taxon>
        <taxon>Devosiaceae</taxon>
        <taxon>Devosia</taxon>
    </lineage>
</organism>
<keyword evidence="5 9" id="KW-0812">Transmembrane</keyword>
<sequence length="450" mass="47569">MPVSPQSNLTLACVLITIFLDMLGYGIILPVLPQLIGQLSGGSVAQAAVIGGYLVFAYSLMQFLFGPALGNLSDRFGRRPIILIALAGLTIDYTIMGFANSMVLIFIGHTIAGISGASVATATAYIADITPREKRAHRFGLIGAAFGLGFIFGPVIGGLLGELGPRWPFYAAAILAGANLLFGFFVLPESLARDKRRKFDIRRANPFGVLWSLSKNPVVLWLMGSLGMFVLASQSFPSVWNFFTIEVLSFSSAQIGVALGCFGLGFAASQALLVGLLTKRIGEWSTVLLGMLAAAIAFIGTASIHSEIPLYFFLIFGSLAGVAGPAINSLMSRQVPDDAQGELQGAINATNSLASILGPLLATQLFSYYTQAAPGTPGYFPGAPFLGAGILVLVAAALFIYTVRRFDLMHRPRVAKKDHIHEMAQPGQQQTPPHDENGNGNGVGEGTAGR</sequence>
<feature type="domain" description="Major facilitator superfamily (MFS) profile" evidence="10">
    <location>
        <begin position="10"/>
        <end position="407"/>
    </location>
</feature>
<feature type="transmembrane region" description="Helical" evidence="9">
    <location>
        <begin position="139"/>
        <end position="161"/>
    </location>
</feature>
<evidence type="ECO:0000256" key="9">
    <source>
        <dbReference type="SAM" id="Phobius"/>
    </source>
</evidence>
<feature type="transmembrane region" description="Helical" evidence="9">
    <location>
        <begin position="252"/>
        <end position="277"/>
    </location>
</feature>
<dbReference type="InterPro" id="IPR011701">
    <property type="entry name" value="MFS"/>
</dbReference>
<evidence type="ECO:0000259" key="10">
    <source>
        <dbReference type="PROSITE" id="PS50850"/>
    </source>
</evidence>
<evidence type="ECO:0000256" key="7">
    <source>
        <dbReference type="ARBA" id="ARBA00023136"/>
    </source>
</evidence>
<feature type="transmembrane region" description="Helical" evidence="9">
    <location>
        <begin position="167"/>
        <end position="187"/>
    </location>
</feature>
<dbReference type="SUPFAM" id="SSF103473">
    <property type="entry name" value="MFS general substrate transporter"/>
    <property type="match status" value="1"/>
</dbReference>
<keyword evidence="12" id="KW-1185">Reference proteome</keyword>
<feature type="transmembrane region" description="Helical" evidence="9">
    <location>
        <begin position="81"/>
        <end position="99"/>
    </location>
</feature>
<dbReference type="PRINTS" id="PR01035">
    <property type="entry name" value="TCRTETA"/>
</dbReference>
<evidence type="ECO:0000256" key="4">
    <source>
        <dbReference type="ARBA" id="ARBA00022448"/>
    </source>
</evidence>
<feature type="region of interest" description="Disordered" evidence="8">
    <location>
        <begin position="423"/>
        <end position="450"/>
    </location>
</feature>
<name>A0A1E5XV19_9HYPH</name>
<dbReference type="Pfam" id="PF07690">
    <property type="entry name" value="MFS_1"/>
    <property type="match status" value="1"/>
</dbReference>
<dbReference type="InterPro" id="IPR005829">
    <property type="entry name" value="Sugar_transporter_CS"/>
</dbReference>
<dbReference type="InterPro" id="IPR036259">
    <property type="entry name" value="MFS_trans_sf"/>
</dbReference>
<comment type="subcellular location">
    <subcellularLocation>
        <location evidence="2">Membrane</location>
        <topology evidence="2">Multi-pass membrane protein</topology>
    </subcellularLocation>
</comment>
<comment type="caution">
    <text evidence="11">The sequence shown here is derived from an EMBL/GenBank/DDBJ whole genome shotgun (WGS) entry which is preliminary data.</text>
</comment>
<dbReference type="GO" id="GO:0022857">
    <property type="term" value="F:transmembrane transporter activity"/>
    <property type="evidence" value="ECO:0007669"/>
    <property type="project" value="InterPro"/>
</dbReference>
<comment type="function">
    <text evidence="1">Resistance to tetracycline by an active tetracycline efflux. This is an energy-dependent process that decreases the accumulation of the antibiotic in whole cells. This protein functions as a metal-tetracycline/H(+) antiporter.</text>
</comment>
<evidence type="ECO:0000313" key="11">
    <source>
        <dbReference type="EMBL" id="OEO32423.1"/>
    </source>
</evidence>
<keyword evidence="4" id="KW-0813">Transport</keyword>